<dbReference type="GO" id="GO:0004803">
    <property type="term" value="F:transposase activity"/>
    <property type="evidence" value="ECO:0007669"/>
    <property type="project" value="InterPro"/>
</dbReference>
<protein>
    <recommendedName>
        <fullName evidence="1">Tn3 transposase DDE domain-containing protein</fullName>
    </recommendedName>
</protein>
<dbReference type="EMBL" id="JACHJI010000019">
    <property type="protein sequence ID" value="MBB4902802.1"/>
    <property type="molecule type" value="Genomic_DNA"/>
</dbReference>
<evidence type="ECO:0000313" key="3">
    <source>
        <dbReference type="Proteomes" id="UP000579523"/>
    </source>
</evidence>
<evidence type="ECO:0000259" key="1">
    <source>
        <dbReference type="Pfam" id="PF01526"/>
    </source>
</evidence>
<organism evidence="2 3">
    <name type="scientific">Streptomyces griseomycini</name>
    <dbReference type="NCBI Taxonomy" id="66895"/>
    <lineage>
        <taxon>Bacteria</taxon>
        <taxon>Bacillati</taxon>
        <taxon>Actinomycetota</taxon>
        <taxon>Actinomycetes</taxon>
        <taxon>Kitasatosporales</taxon>
        <taxon>Streptomycetaceae</taxon>
        <taxon>Streptomyces</taxon>
    </lineage>
</organism>
<evidence type="ECO:0000313" key="2">
    <source>
        <dbReference type="EMBL" id="MBB4902802.1"/>
    </source>
</evidence>
<keyword evidence="3" id="KW-1185">Reference proteome</keyword>
<dbReference type="Pfam" id="PF01526">
    <property type="entry name" value="DDE_Tnp_Tn3"/>
    <property type="match status" value="1"/>
</dbReference>
<name>A0A7W7VAF3_9ACTN</name>
<accession>A0A7W7VAF3</accession>
<reference evidence="2 3" key="1">
    <citation type="submission" date="2020-08" db="EMBL/GenBank/DDBJ databases">
        <title>Genomic Encyclopedia of Type Strains, Phase III (KMG-III): the genomes of soil and plant-associated and newly described type strains.</title>
        <authorList>
            <person name="Whitman W."/>
        </authorList>
    </citation>
    <scope>NUCLEOTIDE SEQUENCE [LARGE SCALE GENOMIC DNA]</scope>
    <source>
        <strain evidence="2 3">CECT 3273</strain>
    </source>
</reference>
<sequence length="167" mass="18571">MEAGAPVVTALKQLPLTPRKGRDRRKSAQDLEAEVLRRLPEWSLLDVLARTAYRIQWWRHFGPASGSDPKIRDKLARHVLTVFCYGTNAGPAQVARHMRQKVSVHELSLAGNQHITAEKLDAASADVIDMFIQLDLAHVWGDVGKAGIDGSQYGTWENNMLAGSHIR</sequence>
<comment type="caution">
    <text evidence="2">The sequence shown here is derived from an EMBL/GenBank/DDBJ whole genome shotgun (WGS) entry which is preliminary data.</text>
</comment>
<feature type="domain" description="Tn3 transposase DDE" evidence="1">
    <location>
        <begin position="46"/>
        <end position="167"/>
    </location>
</feature>
<dbReference type="AlphaFoldDB" id="A0A7W7VAF3"/>
<proteinExistence type="predicted"/>
<gene>
    <name evidence="2" type="ORF">FHS37_006899</name>
</gene>
<dbReference type="Proteomes" id="UP000579523">
    <property type="component" value="Unassembled WGS sequence"/>
</dbReference>
<dbReference type="InterPro" id="IPR002513">
    <property type="entry name" value="Tn3_Tnp_DDE_dom"/>
</dbReference>
<dbReference type="GO" id="GO:0006313">
    <property type="term" value="P:DNA transposition"/>
    <property type="evidence" value="ECO:0007669"/>
    <property type="project" value="InterPro"/>
</dbReference>